<comment type="caution">
    <text evidence="2">The sequence shown here is derived from an EMBL/GenBank/DDBJ whole genome shotgun (WGS) entry which is preliminary data.</text>
</comment>
<dbReference type="Pfam" id="PF03449">
    <property type="entry name" value="GreA_GreB_N"/>
    <property type="match status" value="1"/>
</dbReference>
<dbReference type="RefSeq" id="WP_157225091.1">
    <property type="nucleotide sequence ID" value="NZ_JBIAMX010000016.1"/>
</dbReference>
<reference evidence="2 3" key="1">
    <citation type="submission" date="2024-10" db="EMBL/GenBank/DDBJ databases">
        <title>The Natural Products Discovery Center: Release of the First 8490 Sequenced Strains for Exploring Actinobacteria Biosynthetic Diversity.</title>
        <authorList>
            <person name="Kalkreuter E."/>
            <person name="Kautsar S.A."/>
            <person name="Yang D."/>
            <person name="Bader C.D."/>
            <person name="Teijaro C.N."/>
            <person name="Fluegel L."/>
            <person name="Davis C.M."/>
            <person name="Simpson J.R."/>
            <person name="Lauterbach L."/>
            <person name="Steele A.D."/>
            <person name="Gui C."/>
            <person name="Meng S."/>
            <person name="Li G."/>
            <person name="Viehrig K."/>
            <person name="Ye F."/>
            <person name="Su P."/>
            <person name="Kiefer A.F."/>
            <person name="Nichols A."/>
            <person name="Cepeda A.J."/>
            <person name="Yan W."/>
            <person name="Fan B."/>
            <person name="Jiang Y."/>
            <person name="Adhikari A."/>
            <person name="Zheng C.-J."/>
            <person name="Schuster L."/>
            <person name="Cowan T.M."/>
            <person name="Smanski M.J."/>
            <person name="Chevrette M.G."/>
            <person name="De Carvalho L.P.S."/>
            <person name="Shen B."/>
        </authorList>
    </citation>
    <scope>NUCLEOTIDE SEQUENCE [LARGE SCALE GENOMIC DNA]</scope>
    <source>
        <strain evidence="2 3">NPDC004045</strain>
    </source>
</reference>
<name>A0ABW6PTI2_9NOCA</name>
<proteinExistence type="predicted"/>
<protein>
    <recommendedName>
        <fullName evidence="1">Transcription elongation factor GreA/GreB N-terminal domain-containing protein</fullName>
    </recommendedName>
</protein>
<dbReference type="Proteomes" id="UP001601444">
    <property type="component" value="Unassembled WGS sequence"/>
</dbReference>
<evidence type="ECO:0000259" key="1">
    <source>
        <dbReference type="Pfam" id="PF03449"/>
    </source>
</evidence>
<dbReference type="EMBL" id="JBIAMX010000016">
    <property type="protein sequence ID" value="MFF0545727.1"/>
    <property type="molecule type" value="Genomic_DNA"/>
</dbReference>
<organism evidence="2 3">
    <name type="scientific">Nocardia thailandica</name>
    <dbReference type="NCBI Taxonomy" id="257275"/>
    <lineage>
        <taxon>Bacteria</taxon>
        <taxon>Bacillati</taxon>
        <taxon>Actinomycetota</taxon>
        <taxon>Actinomycetes</taxon>
        <taxon>Mycobacteriales</taxon>
        <taxon>Nocardiaceae</taxon>
        <taxon>Nocardia</taxon>
    </lineage>
</organism>
<accession>A0ABW6PTI2</accession>
<dbReference type="InterPro" id="IPR036805">
    <property type="entry name" value="Tscrpt_elong_fac_GreA/B_N_sf"/>
</dbReference>
<evidence type="ECO:0000313" key="3">
    <source>
        <dbReference type="Proteomes" id="UP001601444"/>
    </source>
</evidence>
<dbReference type="InterPro" id="IPR022691">
    <property type="entry name" value="Tscrpt_elong_fac_GreA/B_N"/>
</dbReference>
<evidence type="ECO:0000313" key="2">
    <source>
        <dbReference type="EMBL" id="MFF0545727.1"/>
    </source>
</evidence>
<feature type="domain" description="Transcription elongation factor GreA/GreB N-terminal" evidence="1">
    <location>
        <begin position="5"/>
        <end position="65"/>
    </location>
</feature>
<keyword evidence="3" id="KW-1185">Reference proteome</keyword>
<gene>
    <name evidence="2" type="ORF">ACFYTF_23090</name>
</gene>
<sequence length="68" mass="7762">MTRTEPESARLRAEREELVRRRTALSEAIEHVQQVGSSADGEQYVAAREEKSLVQTRIDEIDAELGHR</sequence>
<dbReference type="SUPFAM" id="SSF46557">
    <property type="entry name" value="GreA transcript cleavage protein, N-terminal domain"/>
    <property type="match status" value="1"/>
</dbReference>
<dbReference type="Gene3D" id="1.10.287.180">
    <property type="entry name" value="Transcription elongation factor, GreA/GreB, N-terminal domain"/>
    <property type="match status" value="1"/>
</dbReference>